<dbReference type="Pfam" id="PF13738">
    <property type="entry name" value="Pyr_redox_3"/>
    <property type="match status" value="1"/>
</dbReference>
<dbReference type="AlphaFoldDB" id="A0A1H4GP82"/>
<evidence type="ECO:0000313" key="3">
    <source>
        <dbReference type="Proteomes" id="UP000198850"/>
    </source>
</evidence>
<evidence type="ECO:0000256" key="1">
    <source>
        <dbReference type="ARBA" id="ARBA00023002"/>
    </source>
</evidence>
<keyword evidence="3" id="KW-1185">Reference proteome</keyword>
<gene>
    <name evidence="2" type="ORF">SAMN05443550_110174</name>
</gene>
<dbReference type="STRING" id="425514.SAMN05443550_110174"/>
<keyword evidence="1" id="KW-0560">Oxidoreductase</keyword>
<sequence length="421" mass="46118">MSQETSGIFDVIIIGAGQAGLSAGYFLNERELNYVIFERGSIAESWQSQRWDSLRLDTPGWMNFLPGESSGSITGELFMKGREYCEKLKRYTYANNIPVREYHRVTSLDKDDNSGLFHIETDHNGEMEIWLAKNVIVASGMLNEPKIPAISSELPSGIKQFHTADYHNPDQLPPGNTLIVGSAKSGCQIAEELSATAHKVYLATSKVGRSPRRYRGADVMEWLVRAGFLELATAAVPDPAMISATVPVISGVGPLGHTLSLQLLHHQGVKLMGRLQGAADGKLLFARDAAENIRFADEVSLNVKRMVDDYIEKNGILAEITETDIADEPDPEGSCAALETELDMADHQITSLIWATGFRGGFGWLKLPVFDHESKIVHDDGASQVKGLFFLGFPWLRTRKSGVIFGVSDDAASIVGRIPAI</sequence>
<dbReference type="EMBL" id="FNRA01000010">
    <property type="protein sequence ID" value="SEB10432.1"/>
    <property type="molecule type" value="Genomic_DNA"/>
</dbReference>
<dbReference type="Gene3D" id="3.50.50.60">
    <property type="entry name" value="FAD/NAD(P)-binding domain"/>
    <property type="match status" value="1"/>
</dbReference>
<name>A0A1H4GP82_9SPHI</name>
<dbReference type="InterPro" id="IPR050982">
    <property type="entry name" value="Auxin_biosynth/cation_transpt"/>
</dbReference>
<dbReference type="OrthoDB" id="9778740at2"/>
<dbReference type="PANTHER" id="PTHR43539">
    <property type="entry name" value="FLAVIN-BINDING MONOOXYGENASE-LIKE PROTEIN (AFU_ORTHOLOGUE AFUA_4G09220)"/>
    <property type="match status" value="1"/>
</dbReference>
<dbReference type="SUPFAM" id="SSF51905">
    <property type="entry name" value="FAD/NAD(P)-binding domain"/>
    <property type="match status" value="1"/>
</dbReference>
<accession>A0A1H4GP82</accession>
<protein>
    <submittedName>
        <fullName evidence="2">Putative flavoprotein involved in K+ transport</fullName>
    </submittedName>
</protein>
<evidence type="ECO:0000313" key="2">
    <source>
        <dbReference type="EMBL" id="SEB10432.1"/>
    </source>
</evidence>
<dbReference type="GO" id="GO:0050660">
    <property type="term" value="F:flavin adenine dinucleotide binding"/>
    <property type="evidence" value="ECO:0007669"/>
    <property type="project" value="TreeGrafter"/>
</dbReference>
<dbReference type="GO" id="GO:0004497">
    <property type="term" value="F:monooxygenase activity"/>
    <property type="evidence" value="ECO:0007669"/>
    <property type="project" value="TreeGrafter"/>
</dbReference>
<reference evidence="2 3" key="1">
    <citation type="submission" date="2016-10" db="EMBL/GenBank/DDBJ databases">
        <authorList>
            <person name="de Groot N.N."/>
        </authorList>
    </citation>
    <scope>NUCLEOTIDE SEQUENCE [LARGE SCALE GENOMIC DNA]</scope>
    <source>
        <strain evidence="2 3">DSM 19033</strain>
    </source>
</reference>
<proteinExistence type="predicted"/>
<organism evidence="2 3">
    <name type="scientific">Pedobacter hartonius</name>
    <dbReference type="NCBI Taxonomy" id="425514"/>
    <lineage>
        <taxon>Bacteria</taxon>
        <taxon>Pseudomonadati</taxon>
        <taxon>Bacteroidota</taxon>
        <taxon>Sphingobacteriia</taxon>
        <taxon>Sphingobacteriales</taxon>
        <taxon>Sphingobacteriaceae</taxon>
        <taxon>Pedobacter</taxon>
    </lineage>
</organism>
<dbReference type="InterPro" id="IPR036188">
    <property type="entry name" value="FAD/NAD-bd_sf"/>
</dbReference>
<dbReference type="RefSeq" id="WP_090558891.1">
    <property type="nucleotide sequence ID" value="NZ_FNRA01000010.1"/>
</dbReference>
<dbReference type="PANTHER" id="PTHR43539:SF78">
    <property type="entry name" value="FLAVIN-CONTAINING MONOOXYGENASE"/>
    <property type="match status" value="1"/>
</dbReference>
<dbReference type="Proteomes" id="UP000198850">
    <property type="component" value="Unassembled WGS sequence"/>
</dbReference>